<dbReference type="PROSITE" id="PS50005">
    <property type="entry name" value="TPR"/>
    <property type="match status" value="4"/>
</dbReference>
<dbReference type="PANTHER" id="PTHR44858">
    <property type="entry name" value="TETRATRICOPEPTIDE REPEAT PROTEIN 6"/>
    <property type="match status" value="1"/>
</dbReference>
<dbReference type="SMART" id="SM00028">
    <property type="entry name" value="TPR"/>
    <property type="match status" value="6"/>
</dbReference>
<feature type="repeat" description="TPR" evidence="3">
    <location>
        <begin position="133"/>
        <end position="166"/>
    </location>
</feature>
<sequence>MTNLRHVLTLFIVHCSLFIITGCTSSTDYLEQGRKLLREGKTREAVQVLNQAVEADADNADAFNTRGVAYFELKEYNNALLDYEQALKVKPDFYSPYYNRALLKTTQGDIQGALTDYSQAIRLAPDTAKRGASEAFLNRGQLFAAQDQIQPALTDFDQSIKLNPRNALALYNRGNLRFNQKNLDGAIADFQACIAVDAKFGKAFYGLGLAQVLANQRDAACLSLKQAQKLNYPDAANAVAAYCQ</sequence>
<evidence type="ECO:0000256" key="3">
    <source>
        <dbReference type="PROSITE-ProRule" id="PRU00339"/>
    </source>
</evidence>
<name>A0A939G386_9BACT</name>
<dbReference type="PANTHER" id="PTHR44858:SF1">
    <property type="entry name" value="UDP-N-ACETYLGLUCOSAMINE--PEPTIDE N-ACETYLGLUCOSAMINYLTRANSFERASE SPINDLY-RELATED"/>
    <property type="match status" value="1"/>
</dbReference>
<keyword evidence="1" id="KW-0677">Repeat</keyword>
<accession>A0A939G386</accession>
<dbReference type="PROSITE" id="PS51257">
    <property type="entry name" value="PROKAR_LIPOPROTEIN"/>
    <property type="match status" value="1"/>
</dbReference>
<dbReference type="Pfam" id="PF00515">
    <property type="entry name" value="TPR_1"/>
    <property type="match status" value="1"/>
</dbReference>
<dbReference type="EMBL" id="JAFMYU010000007">
    <property type="protein sequence ID" value="MBO0931542.1"/>
    <property type="molecule type" value="Genomic_DNA"/>
</dbReference>
<dbReference type="Pfam" id="PF13432">
    <property type="entry name" value="TPR_16"/>
    <property type="match status" value="1"/>
</dbReference>
<keyword evidence="5" id="KW-1185">Reference proteome</keyword>
<dbReference type="Proteomes" id="UP000664795">
    <property type="component" value="Unassembled WGS sequence"/>
</dbReference>
<evidence type="ECO:0000256" key="1">
    <source>
        <dbReference type="ARBA" id="ARBA00022737"/>
    </source>
</evidence>
<proteinExistence type="predicted"/>
<dbReference type="Gene3D" id="1.25.40.10">
    <property type="entry name" value="Tetratricopeptide repeat domain"/>
    <property type="match status" value="2"/>
</dbReference>
<feature type="repeat" description="TPR" evidence="3">
    <location>
        <begin position="26"/>
        <end position="59"/>
    </location>
</feature>
<gene>
    <name evidence="4" type="ORF">J2I48_11080</name>
</gene>
<comment type="caution">
    <text evidence="4">The sequence shown here is derived from an EMBL/GenBank/DDBJ whole genome shotgun (WGS) entry which is preliminary data.</text>
</comment>
<dbReference type="Pfam" id="PF13181">
    <property type="entry name" value="TPR_8"/>
    <property type="match status" value="1"/>
</dbReference>
<dbReference type="SUPFAM" id="SSF48439">
    <property type="entry name" value="Protein prenylyltransferase"/>
    <property type="match status" value="1"/>
</dbReference>
<dbReference type="PROSITE" id="PS50293">
    <property type="entry name" value="TPR_REGION"/>
    <property type="match status" value="1"/>
</dbReference>
<organism evidence="4 5">
    <name type="scientific">Fibrella aquatilis</name>
    <dbReference type="NCBI Taxonomy" id="2817059"/>
    <lineage>
        <taxon>Bacteria</taxon>
        <taxon>Pseudomonadati</taxon>
        <taxon>Bacteroidota</taxon>
        <taxon>Cytophagia</taxon>
        <taxon>Cytophagales</taxon>
        <taxon>Spirosomataceae</taxon>
        <taxon>Fibrella</taxon>
    </lineage>
</organism>
<feature type="repeat" description="TPR" evidence="3">
    <location>
        <begin position="60"/>
        <end position="93"/>
    </location>
</feature>
<protein>
    <submittedName>
        <fullName evidence="4">Tetratricopeptide repeat protein</fullName>
    </submittedName>
</protein>
<reference evidence="4 5" key="1">
    <citation type="submission" date="2021-03" db="EMBL/GenBank/DDBJ databases">
        <title>Fibrella sp. HMF5036 genome sequencing and assembly.</title>
        <authorList>
            <person name="Kang H."/>
            <person name="Kim H."/>
            <person name="Bae S."/>
            <person name="Joh K."/>
        </authorList>
    </citation>
    <scope>NUCLEOTIDE SEQUENCE [LARGE SCALE GENOMIC DNA]</scope>
    <source>
        <strain evidence="4 5">HMF5036</strain>
    </source>
</reference>
<evidence type="ECO:0000256" key="2">
    <source>
        <dbReference type="ARBA" id="ARBA00022803"/>
    </source>
</evidence>
<keyword evidence="2 3" id="KW-0802">TPR repeat</keyword>
<dbReference type="InterPro" id="IPR019734">
    <property type="entry name" value="TPR_rpt"/>
</dbReference>
<dbReference type="InterPro" id="IPR011990">
    <property type="entry name" value="TPR-like_helical_dom_sf"/>
</dbReference>
<evidence type="ECO:0000313" key="4">
    <source>
        <dbReference type="EMBL" id="MBO0931542.1"/>
    </source>
</evidence>
<feature type="repeat" description="TPR" evidence="3">
    <location>
        <begin position="94"/>
        <end position="127"/>
    </location>
</feature>
<dbReference type="AlphaFoldDB" id="A0A939G386"/>
<dbReference type="InterPro" id="IPR050498">
    <property type="entry name" value="Ycf3"/>
</dbReference>
<evidence type="ECO:0000313" key="5">
    <source>
        <dbReference type="Proteomes" id="UP000664795"/>
    </source>
</evidence>